<dbReference type="EMBL" id="MRZV01000422">
    <property type="protein sequence ID" value="PIK50364.1"/>
    <property type="molecule type" value="Genomic_DNA"/>
</dbReference>
<feature type="transmembrane region" description="Helical" evidence="2">
    <location>
        <begin position="259"/>
        <end position="282"/>
    </location>
</feature>
<sequence length="371" mass="39894">MEECSNSAPDGGWGWFVILAAHSTLIFREGIAKCLGVFLQTFQTYFHTTTSLIGWVSSFCITAADLTGLVSGPLCQKFGCRPVAMVGGLFAGLGLCGASYVNDVITLCLCLTLSGFGLGLALTPSLTMISRYFSKRYSLANGLAYSGSGVGILILAPVSQIFLDTYGWRGALLLLGGLCLNVSVCGAMLRPIYKPIIVENSQQYEPLLLCEEASKESATEIPLEVIPNGNEVAETVEKISIFQRINESLALSLFTKPSFVILMIVQFCSRFTYMGWLIYLIPHAIQRGVSPIDATLIASAAGVSNIIARACHGIVIDWKFLTALQMLTLSCILASATLLLDPLMQTYTLLLVGPCPTVLLVASYFLCALYG</sequence>
<reference evidence="4 5" key="1">
    <citation type="journal article" date="2017" name="PLoS Biol.">
        <title>The sea cucumber genome provides insights into morphological evolution and visceral regeneration.</title>
        <authorList>
            <person name="Zhang X."/>
            <person name="Sun L."/>
            <person name="Yuan J."/>
            <person name="Sun Y."/>
            <person name="Gao Y."/>
            <person name="Zhang L."/>
            <person name="Li S."/>
            <person name="Dai H."/>
            <person name="Hamel J.F."/>
            <person name="Liu C."/>
            <person name="Yu Y."/>
            <person name="Liu S."/>
            <person name="Lin W."/>
            <person name="Guo K."/>
            <person name="Jin S."/>
            <person name="Xu P."/>
            <person name="Storey K.B."/>
            <person name="Huan P."/>
            <person name="Zhang T."/>
            <person name="Zhou Y."/>
            <person name="Zhang J."/>
            <person name="Lin C."/>
            <person name="Li X."/>
            <person name="Xing L."/>
            <person name="Huo D."/>
            <person name="Sun M."/>
            <person name="Wang L."/>
            <person name="Mercier A."/>
            <person name="Li F."/>
            <person name="Yang H."/>
            <person name="Xiang J."/>
        </authorList>
    </citation>
    <scope>NUCLEOTIDE SEQUENCE [LARGE SCALE GENOMIC DNA]</scope>
    <source>
        <strain evidence="4">Shaxun</strain>
        <tissue evidence="4">Muscle</tissue>
    </source>
</reference>
<dbReference type="InterPro" id="IPR050327">
    <property type="entry name" value="Proton-linked_MCT"/>
</dbReference>
<dbReference type="OrthoDB" id="2213137at2759"/>
<dbReference type="InterPro" id="IPR036259">
    <property type="entry name" value="MFS_trans_sf"/>
</dbReference>
<evidence type="ECO:0000256" key="2">
    <source>
        <dbReference type="SAM" id="Phobius"/>
    </source>
</evidence>
<feature type="transmembrane region" description="Helical" evidence="2">
    <location>
        <begin position="143"/>
        <end position="162"/>
    </location>
</feature>
<feature type="transmembrane region" description="Helical" evidence="2">
    <location>
        <begin position="168"/>
        <end position="189"/>
    </location>
</feature>
<proteinExistence type="predicted"/>
<dbReference type="GO" id="GO:0008028">
    <property type="term" value="F:monocarboxylic acid transmembrane transporter activity"/>
    <property type="evidence" value="ECO:0007669"/>
    <property type="project" value="TreeGrafter"/>
</dbReference>
<keyword evidence="2" id="KW-0812">Transmembrane</keyword>
<dbReference type="Pfam" id="PF07690">
    <property type="entry name" value="MFS_1"/>
    <property type="match status" value="1"/>
</dbReference>
<evidence type="ECO:0000313" key="4">
    <source>
        <dbReference type="EMBL" id="PIK50364.1"/>
    </source>
</evidence>
<dbReference type="GO" id="GO:0016020">
    <property type="term" value="C:membrane"/>
    <property type="evidence" value="ECO:0007669"/>
    <property type="project" value="UniProtKB-SubCell"/>
</dbReference>
<keyword evidence="2" id="KW-1133">Transmembrane helix</keyword>
<comment type="subcellular location">
    <subcellularLocation>
        <location evidence="1">Membrane</location>
        <topology evidence="1">Multi-pass membrane protein</topology>
    </subcellularLocation>
</comment>
<name>A0A2G8KQS6_STIJA</name>
<evidence type="ECO:0000256" key="1">
    <source>
        <dbReference type="ARBA" id="ARBA00004141"/>
    </source>
</evidence>
<dbReference type="InterPro" id="IPR020846">
    <property type="entry name" value="MFS_dom"/>
</dbReference>
<feature type="transmembrane region" description="Helical" evidence="2">
    <location>
        <begin position="320"/>
        <end position="340"/>
    </location>
</feature>
<dbReference type="PANTHER" id="PTHR11360:SF303">
    <property type="entry name" value="MAJOR FACILITATOR SUPERFAMILY (MFS) PROFILE DOMAIN-CONTAINING PROTEIN"/>
    <property type="match status" value="1"/>
</dbReference>
<keyword evidence="5" id="KW-1185">Reference proteome</keyword>
<dbReference type="PROSITE" id="PS50850">
    <property type="entry name" value="MFS"/>
    <property type="match status" value="1"/>
</dbReference>
<accession>A0A2G8KQS6</accession>
<gene>
    <name evidence="4" type="ORF">BSL78_12781</name>
</gene>
<feature type="domain" description="Major facilitator superfamily (MFS) profile" evidence="3">
    <location>
        <begin position="16"/>
        <end position="371"/>
    </location>
</feature>
<dbReference type="AlphaFoldDB" id="A0A2G8KQS6"/>
<feature type="transmembrane region" description="Helical" evidence="2">
    <location>
        <begin position="346"/>
        <end position="370"/>
    </location>
</feature>
<dbReference type="Proteomes" id="UP000230750">
    <property type="component" value="Unassembled WGS sequence"/>
</dbReference>
<feature type="transmembrane region" description="Helical" evidence="2">
    <location>
        <begin position="78"/>
        <end position="98"/>
    </location>
</feature>
<evidence type="ECO:0000313" key="5">
    <source>
        <dbReference type="Proteomes" id="UP000230750"/>
    </source>
</evidence>
<dbReference type="Gene3D" id="1.20.1250.20">
    <property type="entry name" value="MFS general substrate transporter like domains"/>
    <property type="match status" value="1"/>
</dbReference>
<organism evidence="4 5">
    <name type="scientific">Stichopus japonicus</name>
    <name type="common">Sea cucumber</name>
    <dbReference type="NCBI Taxonomy" id="307972"/>
    <lineage>
        <taxon>Eukaryota</taxon>
        <taxon>Metazoa</taxon>
        <taxon>Echinodermata</taxon>
        <taxon>Eleutherozoa</taxon>
        <taxon>Echinozoa</taxon>
        <taxon>Holothuroidea</taxon>
        <taxon>Aspidochirotacea</taxon>
        <taxon>Aspidochirotida</taxon>
        <taxon>Stichopodidae</taxon>
        <taxon>Apostichopus</taxon>
    </lineage>
</organism>
<keyword evidence="2" id="KW-0472">Membrane</keyword>
<comment type="caution">
    <text evidence="4">The sequence shown here is derived from an EMBL/GenBank/DDBJ whole genome shotgun (WGS) entry which is preliminary data.</text>
</comment>
<protein>
    <submittedName>
        <fullName evidence="4">Putative monocarboxylate transporter 3</fullName>
    </submittedName>
</protein>
<dbReference type="PANTHER" id="PTHR11360">
    <property type="entry name" value="MONOCARBOXYLATE TRANSPORTER"/>
    <property type="match status" value="1"/>
</dbReference>
<dbReference type="SUPFAM" id="SSF103473">
    <property type="entry name" value="MFS general substrate transporter"/>
    <property type="match status" value="1"/>
</dbReference>
<feature type="transmembrane region" description="Helical" evidence="2">
    <location>
        <begin position="288"/>
        <end position="308"/>
    </location>
</feature>
<feature type="transmembrane region" description="Helical" evidence="2">
    <location>
        <begin position="104"/>
        <end position="122"/>
    </location>
</feature>
<dbReference type="InterPro" id="IPR011701">
    <property type="entry name" value="MFS"/>
</dbReference>
<evidence type="ECO:0000259" key="3">
    <source>
        <dbReference type="PROSITE" id="PS50850"/>
    </source>
</evidence>
<feature type="transmembrane region" description="Helical" evidence="2">
    <location>
        <begin position="52"/>
        <end position="71"/>
    </location>
</feature>